<organism evidence="1 2">
    <name type="scientific">Panagrolaimus sp. JU765</name>
    <dbReference type="NCBI Taxonomy" id="591449"/>
    <lineage>
        <taxon>Eukaryota</taxon>
        <taxon>Metazoa</taxon>
        <taxon>Ecdysozoa</taxon>
        <taxon>Nematoda</taxon>
        <taxon>Chromadorea</taxon>
        <taxon>Rhabditida</taxon>
        <taxon>Tylenchina</taxon>
        <taxon>Panagrolaimomorpha</taxon>
        <taxon>Panagrolaimoidea</taxon>
        <taxon>Panagrolaimidae</taxon>
        <taxon>Panagrolaimus</taxon>
    </lineage>
</organism>
<protein>
    <submittedName>
        <fullName evidence="2">Major facilitator superfamily (MFS) profile domain-containing protein</fullName>
    </submittedName>
</protein>
<dbReference type="Proteomes" id="UP000887576">
    <property type="component" value="Unplaced"/>
</dbReference>
<accession>A0AC34QLW7</accession>
<sequence length="524" mass="58339">MGIDKERPSDKKRILSTEKDECQTNWRSIYIASILSFVGSAQFSLYFSALWPYLQILDSSTTEQFFGYIVAIYSVGQIFSSPTFGYWSNRIKQVRLPLYVGLFLMFVGNALYICLEFVSFPRKYLMFIGRFVTGAGSGNVTLLRTYASTASTFKDRPRAIAYVTCGQALGMTCGPALQLIFTPLGYPGFKILGFQLSMYNAPAFLACAMNLMGALALRFLFTEEYAGIVESPKAESSKPEASLPPYDIIAVFICYFTRFTQMFINTNLETIGSPFAMMMFNWSEQDAVTFTAAAQGCVGILTFLTYFAYIAFKLENYISSRKACVYSLIALIAFHLVTYSWPFIPGQVSMHNTSSVAEAEARVGCNVDKFSWCEDLAPVNVYIYYAMYILVIGFAFPTMNITTTTLFSKILGPRRQGTQQGIFQVSGGLARMIGPISISILYSQYGPRMAWNMEILVISTAFICWCIFYKRMVPLQAVTQLEVSSESSVPRSPMSKISPSGSFSPTRLVDKTRNGSSSSSTGLV</sequence>
<reference evidence="2" key="1">
    <citation type="submission" date="2022-11" db="UniProtKB">
        <authorList>
            <consortium name="WormBaseParasite"/>
        </authorList>
    </citation>
    <scope>IDENTIFICATION</scope>
</reference>
<dbReference type="WBParaSite" id="JU765_v2.g1736.t1">
    <property type="protein sequence ID" value="JU765_v2.g1736.t1"/>
    <property type="gene ID" value="JU765_v2.g1736"/>
</dbReference>
<name>A0AC34QLW7_9BILA</name>
<proteinExistence type="predicted"/>
<evidence type="ECO:0000313" key="2">
    <source>
        <dbReference type="WBParaSite" id="JU765_v2.g1736.t1"/>
    </source>
</evidence>
<evidence type="ECO:0000313" key="1">
    <source>
        <dbReference type="Proteomes" id="UP000887576"/>
    </source>
</evidence>